<dbReference type="AlphaFoldDB" id="A0AAW1PII9"/>
<dbReference type="InterPro" id="IPR011257">
    <property type="entry name" value="DNA_glycosylase"/>
</dbReference>
<dbReference type="InterPro" id="IPR051912">
    <property type="entry name" value="Alkylbase_DNA_Glycosylase/TA"/>
</dbReference>
<evidence type="ECO:0000256" key="3">
    <source>
        <dbReference type="ARBA" id="ARBA00023204"/>
    </source>
</evidence>
<dbReference type="GO" id="GO:0032131">
    <property type="term" value="F:alkylated DNA binding"/>
    <property type="evidence" value="ECO:0007669"/>
    <property type="project" value="TreeGrafter"/>
</dbReference>
<name>A0AAW1PII9_9CHLO</name>
<feature type="domain" description="HhH-GPD" evidence="5">
    <location>
        <begin position="109"/>
        <end position="272"/>
    </location>
</feature>
<dbReference type="PANTHER" id="PTHR43003:SF5">
    <property type="entry name" value="DNA-3-METHYLADENINE GLYCOSYLASE"/>
    <property type="match status" value="1"/>
</dbReference>
<dbReference type="Pfam" id="PF00730">
    <property type="entry name" value="HhH-GPD"/>
    <property type="match status" value="1"/>
</dbReference>
<accession>A0AAW1PII9</accession>
<dbReference type="GO" id="GO:0006307">
    <property type="term" value="P:DNA alkylation repair"/>
    <property type="evidence" value="ECO:0007669"/>
    <property type="project" value="TreeGrafter"/>
</dbReference>
<feature type="compositionally biased region" description="Basic and acidic residues" evidence="4">
    <location>
        <begin position="8"/>
        <end position="21"/>
    </location>
</feature>
<dbReference type="EMBL" id="JALJOQ010000018">
    <property type="protein sequence ID" value="KAK9809620.1"/>
    <property type="molecule type" value="Genomic_DNA"/>
</dbReference>
<dbReference type="SUPFAM" id="SSF48150">
    <property type="entry name" value="DNA-glycosylase"/>
    <property type="match status" value="1"/>
</dbReference>
<evidence type="ECO:0000256" key="2">
    <source>
        <dbReference type="ARBA" id="ARBA00022763"/>
    </source>
</evidence>
<keyword evidence="3" id="KW-0234">DNA repair</keyword>
<dbReference type="GO" id="GO:0032993">
    <property type="term" value="C:protein-DNA complex"/>
    <property type="evidence" value="ECO:0007669"/>
    <property type="project" value="TreeGrafter"/>
</dbReference>
<evidence type="ECO:0000256" key="1">
    <source>
        <dbReference type="ARBA" id="ARBA00010817"/>
    </source>
</evidence>
<dbReference type="GO" id="GO:0005634">
    <property type="term" value="C:nucleus"/>
    <property type="evidence" value="ECO:0007669"/>
    <property type="project" value="TreeGrafter"/>
</dbReference>
<evidence type="ECO:0000259" key="5">
    <source>
        <dbReference type="SMART" id="SM00478"/>
    </source>
</evidence>
<dbReference type="CDD" id="cd00056">
    <property type="entry name" value="ENDO3c"/>
    <property type="match status" value="1"/>
</dbReference>
<evidence type="ECO:0000313" key="7">
    <source>
        <dbReference type="Proteomes" id="UP001465755"/>
    </source>
</evidence>
<dbReference type="GO" id="GO:0006285">
    <property type="term" value="P:base-excision repair, AP site formation"/>
    <property type="evidence" value="ECO:0007669"/>
    <property type="project" value="TreeGrafter"/>
</dbReference>
<gene>
    <name evidence="6" type="ORF">WJX73_008088</name>
</gene>
<reference evidence="6 7" key="1">
    <citation type="journal article" date="2024" name="Nat. Commun.">
        <title>Phylogenomics reveals the evolutionary origins of lichenization in chlorophyte algae.</title>
        <authorList>
            <person name="Puginier C."/>
            <person name="Libourel C."/>
            <person name="Otte J."/>
            <person name="Skaloud P."/>
            <person name="Haon M."/>
            <person name="Grisel S."/>
            <person name="Petersen M."/>
            <person name="Berrin J.G."/>
            <person name="Delaux P.M."/>
            <person name="Dal Grande F."/>
            <person name="Keller J."/>
        </authorList>
    </citation>
    <scope>NUCLEOTIDE SEQUENCE [LARGE SCALE GENOMIC DNA]</scope>
    <source>
        <strain evidence="6 7">SAG 2036</strain>
    </source>
</reference>
<organism evidence="6 7">
    <name type="scientific">Symbiochloris irregularis</name>
    <dbReference type="NCBI Taxonomy" id="706552"/>
    <lineage>
        <taxon>Eukaryota</taxon>
        <taxon>Viridiplantae</taxon>
        <taxon>Chlorophyta</taxon>
        <taxon>core chlorophytes</taxon>
        <taxon>Trebouxiophyceae</taxon>
        <taxon>Trebouxiales</taxon>
        <taxon>Trebouxiaceae</taxon>
        <taxon>Symbiochloris</taxon>
    </lineage>
</organism>
<comment type="caution">
    <text evidence="6">The sequence shown here is derived from an EMBL/GenBank/DDBJ whole genome shotgun (WGS) entry which is preliminary data.</text>
</comment>
<proteinExistence type="inferred from homology"/>
<dbReference type="Gene3D" id="1.10.1670.40">
    <property type="match status" value="1"/>
</dbReference>
<dbReference type="GO" id="GO:0043916">
    <property type="term" value="F:DNA-7-methylguanine glycosylase activity"/>
    <property type="evidence" value="ECO:0007669"/>
    <property type="project" value="TreeGrafter"/>
</dbReference>
<dbReference type="InterPro" id="IPR003265">
    <property type="entry name" value="HhH-GPD_domain"/>
</dbReference>
<dbReference type="Proteomes" id="UP001465755">
    <property type="component" value="Unassembled WGS sequence"/>
</dbReference>
<evidence type="ECO:0000313" key="6">
    <source>
        <dbReference type="EMBL" id="KAK9809620.1"/>
    </source>
</evidence>
<dbReference type="FunFam" id="1.10.340.30:FF:000004">
    <property type="entry name" value="DNA-3-methyladenine glycosylase II"/>
    <property type="match status" value="1"/>
</dbReference>
<dbReference type="Gene3D" id="1.10.340.30">
    <property type="entry name" value="Hypothetical protein, domain 2"/>
    <property type="match status" value="1"/>
</dbReference>
<comment type="similarity">
    <text evidence="1">Belongs to the alkylbase DNA glycosidase AlkA family.</text>
</comment>
<feature type="region of interest" description="Disordered" evidence="4">
    <location>
        <begin position="1"/>
        <end position="36"/>
    </location>
</feature>
<dbReference type="PANTHER" id="PTHR43003">
    <property type="entry name" value="DNA-3-METHYLADENINE GLYCOSYLASE"/>
    <property type="match status" value="1"/>
</dbReference>
<dbReference type="SMART" id="SM00478">
    <property type="entry name" value="ENDO3c"/>
    <property type="match status" value="1"/>
</dbReference>
<keyword evidence="2" id="KW-0227">DNA damage</keyword>
<evidence type="ECO:0000256" key="4">
    <source>
        <dbReference type="SAM" id="MobiDB-lite"/>
    </source>
</evidence>
<dbReference type="GO" id="GO:0008725">
    <property type="term" value="F:DNA-3-methyladenine glycosylase activity"/>
    <property type="evidence" value="ECO:0007669"/>
    <property type="project" value="TreeGrafter"/>
</dbReference>
<keyword evidence="7" id="KW-1185">Reference proteome</keyword>
<protein>
    <recommendedName>
        <fullName evidence="5">HhH-GPD domain-containing protein</fullName>
    </recommendedName>
</protein>
<sequence>MVTQCAKRIREAEADPLKDGSRPAARARRKFPKPPQEMDVAVLATLPVPPPWNPVEQAQWTEASLQSALQHLAEADPKLATLIESHPELPVRLLGKQDNMFAALTRSIIYQQLAGSAAAAIHLRFLKACKVGETESVLPEQVLVVPMPQLRECGLSQRKAEYLLDLARFFSEGLLSDVAIKAMEDDVLIMELTKVKGIGRWSCDMFSMFQLGRPDVLPVGDLGVRKGMQTLYGLKELPNPAQMKEVAKAWEPYRSLGSYLMWKVPTAVQRKQPSKSPVKLTATAMPNMG</sequence>